<protein>
    <recommendedName>
        <fullName evidence="4">Competence protein ComGF</fullName>
    </recommendedName>
</protein>
<proteinExistence type="predicted"/>
<organism evidence="2 3">
    <name type="scientific">Rossellomorea marisflavi</name>
    <dbReference type="NCBI Taxonomy" id="189381"/>
    <lineage>
        <taxon>Bacteria</taxon>
        <taxon>Bacillati</taxon>
        <taxon>Bacillota</taxon>
        <taxon>Bacilli</taxon>
        <taxon>Bacillales</taxon>
        <taxon>Bacillaceae</taxon>
        <taxon>Rossellomorea</taxon>
    </lineage>
</organism>
<keyword evidence="1" id="KW-1133">Transmembrane helix</keyword>
<sequence>MCMKGARNPMEGSTIRGIGKEGHHRSAWKCRGAVTSGKYAALWNERGFTLLEALFSFFIVCLISFSIPLVIKGFSLVREEMIPPPYYQWTLFNESVRQETWKSRGMTVTNSGFSFILNGEKVTYEKYQDSIRRRVNDKGHEVVLQKLSLVSFHAIDGGVRIEGVFLDGKKLEGEFFYYGE</sequence>
<comment type="caution">
    <text evidence="2">The sequence shown here is derived from an EMBL/GenBank/DDBJ whole genome shotgun (WGS) entry which is preliminary data.</text>
</comment>
<gene>
    <name evidence="2" type="ORF">FZC83_04060</name>
</gene>
<dbReference type="Proteomes" id="UP000322997">
    <property type="component" value="Unassembled WGS sequence"/>
</dbReference>
<dbReference type="EMBL" id="VTEQ01000001">
    <property type="protein sequence ID" value="TYS56752.1"/>
    <property type="molecule type" value="Genomic_DNA"/>
</dbReference>
<dbReference type="Pfam" id="PF15980">
    <property type="entry name" value="ComGF"/>
    <property type="match status" value="1"/>
</dbReference>
<name>A0A5D4S4P4_9BACI</name>
<evidence type="ECO:0008006" key="4">
    <source>
        <dbReference type="Google" id="ProtNLM"/>
    </source>
</evidence>
<keyword evidence="1" id="KW-0812">Transmembrane</keyword>
<evidence type="ECO:0000313" key="3">
    <source>
        <dbReference type="Proteomes" id="UP000322997"/>
    </source>
</evidence>
<accession>A0A5D4S4P4</accession>
<feature type="transmembrane region" description="Helical" evidence="1">
    <location>
        <begin position="53"/>
        <end position="71"/>
    </location>
</feature>
<evidence type="ECO:0000313" key="2">
    <source>
        <dbReference type="EMBL" id="TYS56752.1"/>
    </source>
</evidence>
<dbReference type="NCBIfam" id="NF041002">
    <property type="entry name" value="pilin_ComGF"/>
    <property type="match status" value="1"/>
</dbReference>
<reference evidence="2 3" key="1">
    <citation type="submission" date="2019-08" db="EMBL/GenBank/DDBJ databases">
        <title>Bacillus genomes from the desert of Cuatro Cienegas, Coahuila.</title>
        <authorList>
            <person name="Olmedo-Alvarez G."/>
        </authorList>
    </citation>
    <scope>NUCLEOTIDE SEQUENCE [LARGE SCALE GENOMIC DNA]</scope>
    <source>
        <strain evidence="2 3">CH108_3D</strain>
    </source>
</reference>
<dbReference type="InterPro" id="IPR016977">
    <property type="entry name" value="ComGF"/>
</dbReference>
<dbReference type="AlphaFoldDB" id="A0A5D4S4P4"/>
<keyword evidence="1" id="KW-0472">Membrane</keyword>
<evidence type="ECO:0000256" key="1">
    <source>
        <dbReference type="SAM" id="Phobius"/>
    </source>
</evidence>